<dbReference type="OMA" id="NACANER"/>
<protein>
    <submittedName>
        <fullName evidence="1">RimK-like protein</fullName>
    </submittedName>
</protein>
<proteinExistence type="predicted"/>
<evidence type="ECO:0000313" key="1">
    <source>
        <dbReference type="EMBL" id="AID71044.1"/>
    </source>
</evidence>
<dbReference type="GO" id="GO:0005737">
    <property type="term" value="C:cytoplasm"/>
    <property type="evidence" value="ECO:0007669"/>
    <property type="project" value="TreeGrafter"/>
</dbReference>
<organism evidence="1">
    <name type="scientific">Aeromonas hydrophila</name>
    <dbReference type="NCBI Taxonomy" id="644"/>
    <lineage>
        <taxon>Bacteria</taxon>
        <taxon>Pseudomonadati</taxon>
        <taxon>Pseudomonadota</taxon>
        <taxon>Gammaproteobacteria</taxon>
        <taxon>Aeromonadales</taxon>
        <taxon>Aeromonadaceae</taxon>
        <taxon>Aeromonas</taxon>
    </lineage>
</organism>
<sequence>MKSENINKIKLGIICYPGMELDKIKSACVDNNVDFIEINIMSPDWMNECKDDIDGYLVRPPCTYQEHKSIFDERVFFLNEVLGKPIYPSFKELYTYENKRNMHLFLSGHSIPHAKTKVYMRKVDVLANLNEQEYPIVSKSNIGASGSAVQIIKNKRQYVRLINKVFGRFSPEFSVGWYPVTKKHGIPLPRFGRAQKHYLLTQEFLNIKWEWRMIRIGDSYIGHQKLLGDNGFASGSELVGWERPSDKLLWLLHNATEKMGMRCMTLDVFETIDGEFYVNEMQAIIGAYRPYQMKVDGKPGRFILDDGEFHFEEGIHCQNACWNPRVEDFIKMLNGEKYNA</sequence>
<dbReference type="AlphaFoldDB" id="A0A068FT55"/>
<dbReference type="RefSeq" id="WP_011706689.1">
    <property type="nucleotide sequence ID" value="NZ_CP093308.1"/>
</dbReference>
<reference evidence="1" key="1">
    <citation type="journal article" date="2013" name="PLoS ONE">
        <title>Implication of lateral genetic transfer in the emergence of Aeromonas hydrophila isolates of epidemic outbreaks in channel catfish.</title>
        <authorList>
            <person name="Hossain M.J."/>
            <person name="Waldbieser G.C."/>
            <person name="Sun D."/>
            <person name="Capps N.K."/>
            <person name="Hemstreet W.B."/>
            <person name="Carlisle K."/>
            <person name="Griffin M.J."/>
            <person name="Khoo L."/>
            <person name="Goodwin A.E."/>
            <person name="Sonstegard T.S."/>
            <person name="Schroeder S."/>
            <person name="Hayden K."/>
            <person name="Newton J.C."/>
            <person name="Terhune J.S."/>
            <person name="Liles M.R."/>
        </authorList>
    </citation>
    <scope>NUCLEOTIDE SEQUENCE</scope>
    <source>
        <strain evidence="1">AL06-01</strain>
    </source>
</reference>
<dbReference type="Gene3D" id="3.30.1490.20">
    <property type="entry name" value="ATP-grasp fold, A domain"/>
    <property type="match status" value="1"/>
</dbReference>
<name>A0A068FT55_AERHY</name>
<dbReference type="EMBL" id="KC999970">
    <property type="protein sequence ID" value="AID71044.1"/>
    <property type="molecule type" value="Genomic_DNA"/>
</dbReference>
<dbReference type="InterPro" id="IPR013815">
    <property type="entry name" value="ATP_grasp_subdomain_1"/>
</dbReference>
<dbReference type="SUPFAM" id="SSF56059">
    <property type="entry name" value="Glutathione synthetase ATP-binding domain-like"/>
    <property type="match status" value="1"/>
</dbReference>
<gene>
    <name evidence="1" type="primary">rimK</name>
</gene>
<accession>A0A068FT55</accession>
<dbReference type="PANTHER" id="PTHR21621:SF0">
    <property type="entry name" value="BETA-CITRYLGLUTAMATE SYNTHASE B-RELATED"/>
    <property type="match status" value="1"/>
</dbReference>
<dbReference type="GO" id="GO:0016879">
    <property type="term" value="F:ligase activity, forming carbon-nitrogen bonds"/>
    <property type="evidence" value="ECO:0007669"/>
    <property type="project" value="TreeGrafter"/>
</dbReference>
<dbReference type="GO" id="GO:0005524">
    <property type="term" value="F:ATP binding"/>
    <property type="evidence" value="ECO:0007669"/>
    <property type="project" value="InterPro"/>
</dbReference>
<dbReference type="GeneID" id="4488691"/>
<dbReference type="PANTHER" id="PTHR21621">
    <property type="entry name" value="RIBOSOMAL PROTEIN S6 MODIFICATION PROTEIN"/>
    <property type="match status" value="1"/>
</dbReference>